<gene>
    <name evidence="1" type="ORF">GlitD10_0686</name>
</gene>
<dbReference type="Proteomes" id="UP000180235">
    <property type="component" value="Chromosome"/>
</dbReference>
<keyword evidence="2" id="KW-1185">Reference proteome</keyword>
<evidence type="ECO:0000313" key="1">
    <source>
        <dbReference type="EMBL" id="APB33000.1"/>
    </source>
</evidence>
<dbReference type="OrthoDB" id="9808242at2"/>
<dbReference type="STRING" id="1188229.GlitD10_0686"/>
<dbReference type="KEGG" id="glt:GlitD10_0686"/>
<dbReference type="AlphaFoldDB" id="A0A1J0AAN9"/>
<name>A0A1J0AAN9_9CYAN</name>
<accession>A0A1J0AAN9</accession>
<dbReference type="PANTHER" id="PTHR34849:SF3">
    <property type="entry name" value="SSR2962 PROTEIN"/>
    <property type="match status" value="1"/>
</dbReference>
<reference evidence="1 2" key="1">
    <citation type="submission" date="2016-10" db="EMBL/GenBank/DDBJ databases">
        <title>Description of Gloeomargarita lithophora gen. nov., sp. nov., a thylakoid-bearing basal-branching cyanobacterium with intracellular carbonates, and proposal for Gloeomargaritales ord. nov.</title>
        <authorList>
            <person name="Moreira D."/>
            <person name="Tavera R."/>
            <person name="Benzerara K."/>
            <person name="Skouri-Panet F."/>
            <person name="Couradeau E."/>
            <person name="Gerard E."/>
            <person name="Loussert C."/>
            <person name="Novelo E."/>
            <person name="Zivanovic Y."/>
            <person name="Lopez-Garcia P."/>
        </authorList>
    </citation>
    <scope>NUCLEOTIDE SEQUENCE [LARGE SCALE GENOMIC DNA]</scope>
    <source>
        <strain evidence="1 2">D10</strain>
    </source>
</reference>
<dbReference type="Gene3D" id="1.10.10.10">
    <property type="entry name" value="Winged helix-like DNA-binding domain superfamily/Winged helix DNA-binding domain"/>
    <property type="match status" value="1"/>
</dbReference>
<evidence type="ECO:0000313" key="2">
    <source>
        <dbReference type="Proteomes" id="UP000180235"/>
    </source>
</evidence>
<dbReference type="InterPro" id="IPR036388">
    <property type="entry name" value="WH-like_DNA-bd_sf"/>
</dbReference>
<evidence type="ECO:0008006" key="3">
    <source>
        <dbReference type="Google" id="ProtNLM"/>
    </source>
</evidence>
<dbReference type="InterPro" id="IPR009057">
    <property type="entry name" value="Homeodomain-like_sf"/>
</dbReference>
<dbReference type="RefSeq" id="WP_071453662.1">
    <property type="nucleotide sequence ID" value="NZ_CP017675.1"/>
</dbReference>
<dbReference type="PANTHER" id="PTHR34849">
    <property type="entry name" value="SSL5025 PROTEIN"/>
    <property type="match status" value="1"/>
</dbReference>
<proteinExistence type="predicted"/>
<dbReference type="SUPFAM" id="SSF46689">
    <property type="entry name" value="Homeodomain-like"/>
    <property type="match status" value="1"/>
</dbReference>
<sequence>MNEPLLQRISINPEICHGKPCIRGLRYPVEFLLELLSSGMTHGEILTDYDDLEEADILAVLLFAARLSQVKSIHRLAS</sequence>
<dbReference type="InterPro" id="IPR007367">
    <property type="entry name" value="DUF433"/>
</dbReference>
<protein>
    <recommendedName>
        <fullName evidence="3">DUF433 domain-containing protein</fullName>
    </recommendedName>
</protein>
<dbReference type="Pfam" id="PF04255">
    <property type="entry name" value="DUF433"/>
    <property type="match status" value="1"/>
</dbReference>
<dbReference type="EMBL" id="CP017675">
    <property type="protein sequence ID" value="APB33000.1"/>
    <property type="molecule type" value="Genomic_DNA"/>
</dbReference>
<organism evidence="1 2">
    <name type="scientific">Gloeomargarita lithophora Alchichica-D10</name>
    <dbReference type="NCBI Taxonomy" id="1188229"/>
    <lineage>
        <taxon>Bacteria</taxon>
        <taxon>Bacillati</taxon>
        <taxon>Cyanobacteriota</taxon>
        <taxon>Cyanophyceae</taxon>
        <taxon>Gloeomargaritales</taxon>
        <taxon>Gloeomargaritaceae</taxon>
        <taxon>Gloeomargarita</taxon>
    </lineage>
</organism>